<organism evidence="3 4">
    <name type="scientific">Xylaria flabelliformis</name>
    <dbReference type="NCBI Taxonomy" id="2512241"/>
    <lineage>
        <taxon>Eukaryota</taxon>
        <taxon>Fungi</taxon>
        <taxon>Dikarya</taxon>
        <taxon>Ascomycota</taxon>
        <taxon>Pezizomycotina</taxon>
        <taxon>Sordariomycetes</taxon>
        <taxon>Xylariomycetidae</taxon>
        <taxon>Xylariales</taxon>
        <taxon>Xylariaceae</taxon>
        <taxon>Xylaria</taxon>
    </lineage>
</organism>
<gene>
    <name evidence="3" type="ORF">FHL15_010565</name>
</gene>
<keyword evidence="1" id="KW-0732">Signal</keyword>
<dbReference type="InterPro" id="IPR051057">
    <property type="entry name" value="PI-PLC_domain"/>
</dbReference>
<comment type="caution">
    <text evidence="3">The sequence shown here is derived from an EMBL/GenBank/DDBJ whole genome shotgun (WGS) entry which is preliminary data.</text>
</comment>
<dbReference type="InterPro" id="IPR000909">
    <property type="entry name" value="PLipase_C_PInositol-sp_X_dom"/>
</dbReference>
<accession>A0A553HKP9</accession>
<proteinExistence type="predicted"/>
<dbReference type="PANTHER" id="PTHR13593:SF116">
    <property type="entry name" value="PLC-LIKE PHOSPHODIESTERASE"/>
    <property type="match status" value="1"/>
</dbReference>
<evidence type="ECO:0000313" key="4">
    <source>
        <dbReference type="Proteomes" id="UP000319160"/>
    </source>
</evidence>
<name>A0A553HKP9_9PEZI</name>
<dbReference type="AlphaFoldDB" id="A0A553HKP9"/>
<feature type="signal peptide" evidence="1">
    <location>
        <begin position="1"/>
        <end position="20"/>
    </location>
</feature>
<dbReference type="OrthoDB" id="1046782at2759"/>
<sequence>MRFSIGVVLLTPFLSRLVASDGGGGGNALAQFALDKILQEGRDVFGDFDESSSSSPLTTTTTSSSAFSEVFTHGYSRHARWMAALPDSIPLTHLNIPGTHDAATWNYTQSTQDNLATATRCDGTVARPARVYRCQRKSIVSSLEAGIRFFDLRFALDPLDARLAFWHGPAYLSAVATLEDVLFGFYGWLDSHPSEMVLLSLQYESGTRSNATSDEGVQRKLFDALTSRLARRYVHQARGVLGTLGDVRGKIVLFRRFDLDKLPVEYEERMPGLHMSPAKWIDNDKTGFELVYNETIGNGSAYVEDYYHPDGFDTIPANIDAKFDAVSTHLKQAAEGDLGHLFVTFTSGTHVEVDPPVYPDVMALGSGGGGLGALGPTAVRGVNSRLLELLGEMKGRRLGVVVMDFFEEPGGLVDLLLGF</sequence>
<dbReference type="GO" id="GO:0006629">
    <property type="term" value="P:lipid metabolic process"/>
    <property type="evidence" value="ECO:0007669"/>
    <property type="project" value="InterPro"/>
</dbReference>
<keyword evidence="4" id="KW-1185">Reference proteome</keyword>
<dbReference type="EMBL" id="VFLP01000085">
    <property type="protein sequence ID" value="TRX88526.1"/>
    <property type="molecule type" value="Genomic_DNA"/>
</dbReference>
<dbReference type="CDD" id="cd08586">
    <property type="entry name" value="PI-PLCc_BcPLC_like"/>
    <property type="match status" value="1"/>
</dbReference>
<evidence type="ECO:0000256" key="1">
    <source>
        <dbReference type="SAM" id="SignalP"/>
    </source>
</evidence>
<feature type="chain" id="PRO_5021962454" description="Phosphatidylinositol-specific phospholipase C X domain-containing protein" evidence="1">
    <location>
        <begin position="21"/>
        <end position="419"/>
    </location>
</feature>
<feature type="domain" description="Phosphatidylinositol-specific phospholipase C X" evidence="2">
    <location>
        <begin position="87"/>
        <end position="256"/>
    </location>
</feature>
<dbReference type="Proteomes" id="UP000319160">
    <property type="component" value="Unassembled WGS sequence"/>
</dbReference>
<evidence type="ECO:0000313" key="3">
    <source>
        <dbReference type="EMBL" id="TRX88526.1"/>
    </source>
</evidence>
<dbReference type="PANTHER" id="PTHR13593">
    <property type="match status" value="1"/>
</dbReference>
<dbReference type="InterPro" id="IPR017946">
    <property type="entry name" value="PLC-like_Pdiesterase_TIM-brl"/>
</dbReference>
<dbReference type="Pfam" id="PF00388">
    <property type="entry name" value="PI-PLC-X"/>
    <property type="match status" value="1"/>
</dbReference>
<dbReference type="SUPFAM" id="SSF51695">
    <property type="entry name" value="PLC-like phosphodiesterases"/>
    <property type="match status" value="1"/>
</dbReference>
<protein>
    <recommendedName>
        <fullName evidence="2">Phosphatidylinositol-specific phospholipase C X domain-containing protein</fullName>
    </recommendedName>
</protein>
<dbReference type="PROSITE" id="PS50007">
    <property type="entry name" value="PIPLC_X_DOMAIN"/>
    <property type="match status" value="1"/>
</dbReference>
<reference evidence="4" key="1">
    <citation type="submission" date="2019-06" db="EMBL/GenBank/DDBJ databases">
        <title>Draft genome sequence of the griseofulvin-producing fungus Xylaria cubensis strain G536.</title>
        <authorList>
            <person name="Mead M.E."/>
            <person name="Raja H.A."/>
            <person name="Steenwyk J.L."/>
            <person name="Knowles S.L."/>
            <person name="Oberlies N.H."/>
            <person name="Rokas A."/>
        </authorList>
    </citation>
    <scope>NUCLEOTIDE SEQUENCE [LARGE SCALE GENOMIC DNA]</scope>
    <source>
        <strain evidence="4">G536</strain>
    </source>
</reference>
<dbReference type="Gene3D" id="3.20.20.190">
    <property type="entry name" value="Phosphatidylinositol (PI) phosphodiesterase"/>
    <property type="match status" value="1"/>
</dbReference>
<dbReference type="STRING" id="2512241.A0A553HKP9"/>
<dbReference type="GO" id="GO:0008081">
    <property type="term" value="F:phosphoric diester hydrolase activity"/>
    <property type="evidence" value="ECO:0007669"/>
    <property type="project" value="InterPro"/>
</dbReference>
<evidence type="ECO:0000259" key="2">
    <source>
        <dbReference type="SMART" id="SM00148"/>
    </source>
</evidence>
<dbReference type="SMART" id="SM00148">
    <property type="entry name" value="PLCXc"/>
    <property type="match status" value="1"/>
</dbReference>